<keyword evidence="2 5" id="KW-0812">Transmembrane</keyword>
<evidence type="ECO:0000256" key="4">
    <source>
        <dbReference type="ARBA" id="ARBA00023136"/>
    </source>
</evidence>
<dbReference type="InterPro" id="IPR002645">
    <property type="entry name" value="STAS_dom"/>
</dbReference>
<dbReference type="InterPro" id="IPR036513">
    <property type="entry name" value="STAS_dom_sf"/>
</dbReference>
<feature type="transmembrane region" description="Helical" evidence="5">
    <location>
        <begin position="20"/>
        <end position="40"/>
    </location>
</feature>
<dbReference type="RefSeq" id="WP_044036852.1">
    <property type="nucleotide sequence ID" value="NZ_HG917868.1"/>
</dbReference>
<dbReference type="Pfam" id="PF00916">
    <property type="entry name" value="Sulfate_transp"/>
    <property type="match status" value="1"/>
</dbReference>
<proteinExistence type="predicted"/>
<evidence type="ECO:0000256" key="5">
    <source>
        <dbReference type="SAM" id="Phobius"/>
    </source>
</evidence>
<keyword evidence="4 5" id="KW-0472">Membrane</keyword>
<dbReference type="HOGENOM" id="CLU_003182_13_1_9"/>
<dbReference type="AlphaFoldDB" id="W6RUQ7"/>
<evidence type="ECO:0000256" key="1">
    <source>
        <dbReference type="ARBA" id="ARBA00004141"/>
    </source>
</evidence>
<organism evidence="7 8">
    <name type="scientific">Clostridium bornimense</name>
    <dbReference type="NCBI Taxonomy" id="1216932"/>
    <lineage>
        <taxon>Bacteria</taxon>
        <taxon>Bacillati</taxon>
        <taxon>Bacillota</taxon>
        <taxon>Clostridia</taxon>
        <taxon>Eubacteriales</taxon>
        <taxon>Clostridiaceae</taxon>
        <taxon>Clostridium</taxon>
    </lineage>
</organism>
<feature type="transmembrane region" description="Helical" evidence="5">
    <location>
        <begin position="327"/>
        <end position="357"/>
    </location>
</feature>
<gene>
    <name evidence="7" type="ORF">CM240_0884</name>
</gene>
<dbReference type="eggNOG" id="COG0659">
    <property type="taxonomic scope" value="Bacteria"/>
</dbReference>
<evidence type="ECO:0000313" key="7">
    <source>
        <dbReference type="EMBL" id="CDM68048.1"/>
    </source>
</evidence>
<dbReference type="GO" id="GO:0055085">
    <property type="term" value="P:transmembrane transport"/>
    <property type="evidence" value="ECO:0007669"/>
    <property type="project" value="InterPro"/>
</dbReference>
<evidence type="ECO:0000256" key="3">
    <source>
        <dbReference type="ARBA" id="ARBA00022989"/>
    </source>
</evidence>
<accession>W6RUQ7</accession>
<dbReference type="InterPro" id="IPR011547">
    <property type="entry name" value="SLC26A/SulP_dom"/>
</dbReference>
<evidence type="ECO:0000256" key="2">
    <source>
        <dbReference type="ARBA" id="ARBA00022692"/>
    </source>
</evidence>
<dbReference type="CDD" id="cd07042">
    <property type="entry name" value="STAS_SulP_like_sulfate_transporter"/>
    <property type="match status" value="1"/>
</dbReference>
<dbReference type="InterPro" id="IPR001902">
    <property type="entry name" value="SLC26A/SulP_fam"/>
</dbReference>
<feature type="transmembrane region" description="Helical" evidence="5">
    <location>
        <begin position="377"/>
        <end position="407"/>
    </location>
</feature>
<dbReference type="PANTHER" id="PTHR11814">
    <property type="entry name" value="SULFATE TRANSPORTER"/>
    <property type="match status" value="1"/>
</dbReference>
<dbReference type="EMBL" id="HG917868">
    <property type="protein sequence ID" value="CDM68048.1"/>
    <property type="molecule type" value="Genomic_DNA"/>
</dbReference>
<reference evidence="7 8" key="1">
    <citation type="submission" date="2013-11" db="EMBL/GenBank/DDBJ databases">
        <title>Complete genome sequence of Clostridum sp. M2/40.</title>
        <authorList>
            <person name="Wibberg D."/>
            <person name="Puehler A."/>
            <person name="Schlueter A."/>
        </authorList>
    </citation>
    <scope>NUCLEOTIDE SEQUENCE [LARGE SCALE GENOMIC DNA]</scope>
    <source>
        <strain evidence="8">M2/40</strain>
    </source>
</reference>
<keyword evidence="8" id="KW-1185">Reference proteome</keyword>
<dbReference type="PATRIC" id="fig|1216932.3.peg.871"/>
<dbReference type="STRING" id="1216932.CM240_0884"/>
<comment type="subcellular location">
    <subcellularLocation>
        <location evidence="1">Membrane</location>
        <topology evidence="1">Multi-pass membrane protein</topology>
    </subcellularLocation>
</comment>
<dbReference type="KEGG" id="clt:CM240_0884"/>
<feature type="transmembrane region" description="Helical" evidence="5">
    <location>
        <begin position="170"/>
        <end position="190"/>
    </location>
</feature>
<dbReference type="Pfam" id="PF01740">
    <property type="entry name" value="STAS"/>
    <property type="match status" value="1"/>
</dbReference>
<dbReference type="OrthoDB" id="9771198at2"/>
<feature type="transmembrane region" description="Helical" evidence="5">
    <location>
        <begin position="288"/>
        <end position="306"/>
    </location>
</feature>
<keyword evidence="3 5" id="KW-1133">Transmembrane helix</keyword>
<evidence type="ECO:0000313" key="8">
    <source>
        <dbReference type="Proteomes" id="UP000019426"/>
    </source>
</evidence>
<feature type="transmembrane region" description="Helical" evidence="5">
    <location>
        <begin position="196"/>
        <end position="215"/>
    </location>
</feature>
<feature type="transmembrane region" description="Helical" evidence="5">
    <location>
        <begin position="52"/>
        <end position="70"/>
    </location>
</feature>
<protein>
    <submittedName>
        <fullName evidence="7">Sulfate transporter</fullName>
    </submittedName>
</protein>
<dbReference type="PROSITE" id="PS50801">
    <property type="entry name" value="STAS"/>
    <property type="match status" value="1"/>
</dbReference>
<feature type="domain" description="STAS" evidence="6">
    <location>
        <begin position="429"/>
        <end position="540"/>
    </location>
</feature>
<sequence>MRPKLFTMIKKQEFTKEKIIKDIVAGIIVAIIALPLSVALGISSGVSPEKGLITAVVAGFIISFAGGSRVQIGGPTGAFVIIVYGIIEDYGIDGLIMATIMAGVILVIFGLCRFGNIIKFVPHTITVGFTAGIAVTLLATQLKDFLGLEIDKVPAEFIPKIICYIENINSINFMALIIGVLSIIIIVFWPKINKKIPGSLVAIIVTTLIVQLMGLNVETIGSKFPTLSGAIPMPTLPNMDLKTIEGLIQPAFTIAILAAMESLLSAVVADGMIGGNHNSNMELIGQGLGNIASGLFGGIPATGAIARTAANIKNGGRSPIAGMVHAVVLLLIMVIFMPLAKMIPMTTLGAILIVVSYNMGEWKTFASLLKAPKSEVIVLLLTFSLTVVLDLVVAIEVGMVLAMILFVRRVAENTEIKTTILGSNDKEDDSVDDKSKGNVLVYEINGPFFFGVTHRFIDVMKGLNSSYDVLVLDMKHATTVDATAIDALERLYKRCEKNNIKLCLANINEQPKKVLTNMGFIDLVGEEAVFKSRDKAIEVSVPGIVM</sequence>
<dbReference type="Proteomes" id="UP000019426">
    <property type="component" value="Chromosome M2/40_rep1"/>
</dbReference>
<name>W6RUQ7_9CLOT</name>
<feature type="transmembrane region" description="Helical" evidence="5">
    <location>
        <begin position="90"/>
        <end position="111"/>
    </location>
</feature>
<evidence type="ECO:0000259" key="6">
    <source>
        <dbReference type="PROSITE" id="PS50801"/>
    </source>
</evidence>
<dbReference type="GO" id="GO:0016020">
    <property type="term" value="C:membrane"/>
    <property type="evidence" value="ECO:0007669"/>
    <property type="project" value="UniProtKB-SubCell"/>
</dbReference>
<feature type="transmembrane region" description="Helical" evidence="5">
    <location>
        <begin position="247"/>
        <end position="268"/>
    </location>
</feature>
<feature type="transmembrane region" description="Helical" evidence="5">
    <location>
        <begin position="117"/>
        <end position="139"/>
    </location>
</feature>
<dbReference type="SUPFAM" id="SSF52091">
    <property type="entry name" value="SpoIIaa-like"/>
    <property type="match status" value="1"/>
</dbReference>
<dbReference type="Gene3D" id="3.30.750.24">
    <property type="entry name" value="STAS domain"/>
    <property type="match status" value="1"/>
</dbReference>